<evidence type="ECO:0000313" key="3">
    <source>
        <dbReference type="Proteomes" id="UP000750711"/>
    </source>
</evidence>
<dbReference type="InterPro" id="IPR057983">
    <property type="entry name" value="NAA35-like_N"/>
</dbReference>
<proteinExistence type="predicted"/>
<accession>A0A9P8RT15</accession>
<protein>
    <recommendedName>
        <fullName evidence="1">NAA35-like N-terminal domain-containing protein</fullName>
    </recommendedName>
</protein>
<feature type="domain" description="NAA35-like N-terminal" evidence="1">
    <location>
        <begin position="77"/>
        <end position="139"/>
    </location>
</feature>
<dbReference type="AlphaFoldDB" id="A0A9P8RT15"/>
<dbReference type="PANTHER" id="PTHR21373">
    <property type="entry name" value="GLUCOSE REPRESSIBLE PROTEIN MAK10"/>
    <property type="match status" value="1"/>
</dbReference>
<comment type="caution">
    <text evidence="2">The sequence shown here is derived from an EMBL/GenBank/DDBJ whole genome shotgun (WGS) entry which is preliminary data.</text>
</comment>
<dbReference type="Pfam" id="PF04112">
    <property type="entry name" value="Mak10"/>
    <property type="match status" value="1"/>
</dbReference>
<dbReference type="EMBL" id="JAGHQM010000075">
    <property type="protein sequence ID" value="KAH0565618.1"/>
    <property type="molecule type" value="Genomic_DNA"/>
</dbReference>
<sequence length="153" mass="16465">MVTGGEDSIAIDDAGTAELTIDDDKATAVATNTTSTEVKVRDITSQFKDASSGPSQMVTSLSGPADTLHYHVALRTGQLVKDNFFTLFEAVGALEIMDPKMDNGYLAPGETLEDEYDITKPLLPHEIIGIMDQLLCHEVVTSLPLPTLSARRN</sequence>
<keyword evidence="3" id="KW-1185">Reference proteome</keyword>
<evidence type="ECO:0000259" key="1">
    <source>
        <dbReference type="Pfam" id="PF04112"/>
    </source>
</evidence>
<dbReference type="Proteomes" id="UP000750711">
    <property type="component" value="Unassembled WGS sequence"/>
</dbReference>
<organism evidence="2 3">
    <name type="scientific">Trichoglossum hirsutum</name>
    <dbReference type="NCBI Taxonomy" id="265104"/>
    <lineage>
        <taxon>Eukaryota</taxon>
        <taxon>Fungi</taxon>
        <taxon>Dikarya</taxon>
        <taxon>Ascomycota</taxon>
        <taxon>Pezizomycotina</taxon>
        <taxon>Geoglossomycetes</taxon>
        <taxon>Geoglossales</taxon>
        <taxon>Geoglossaceae</taxon>
        <taxon>Trichoglossum</taxon>
    </lineage>
</organism>
<gene>
    <name evidence="2" type="ORF">GP486_000976</name>
</gene>
<dbReference type="InterPro" id="IPR007244">
    <property type="entry name" value="Naa35_N"/>
</dbReference>
<reference evidence="2" key="1">
    <citation type="submission" date="2021-03" db="EMBL/GenBank/DDBJ databases">
        <title>Comparative genomics and phylogenomic investigation of the class Geoglossomycetes provide insights into ecological specialization and systematics.</title>
        <authorList>
            <person name="Melie T."/>
            <person name="Pirro S."/>
            <person name="Miller A.N."/>
            <person name="Quandt A."/>
        </authorList>
    </citation>
    <scope>NUCLEOTIDE SEQUENCE</scope>
    <source>
        <strain evidence="2">CAQ_001_2017</strain>
    </source>
</reference>
<dbReference type="GO" id="GO:0031417">
    <property type="term" value="C:NatC complex"/>
    <property type="evidence" value="ECO:0007669"/>
    <property type="project" value="InterPro"/>
</dbReference>
<dbReference type="PANTHER" id="PTHR21373:SF0">
    <property type="entry name" value="N-ALPHA-ACETYLTRANSFERASE 35, NATC AUXILIARY SUBUNIT"/>
    <property type="match status" value="1"/>
</dbReference>
<name>A0A9P8RT15_9PEZI</name>
<evidence type="ECO:0000313" key="2">
    <source>
        <dbReference type="EMBL" id="KAH0565618.1"/>
    </source>
</evidence>